<evidence type="ECO:0000313" key="3">
    <source>
        <dbReference type="Proteomes" id="UP000317652"/>
    </source>
</evidence>
<sequence>MGINNYIAVDWGSTQLRGWLIRNGQCVETKQLPLGVTRLNGLLPEEVFLQHLAPWRGAEKLPVLMAGMIGSDAGWQSVPYLPCPAAIDAPGQQLFAVAEGVWIIPGLKIEQVGEYNVMRGEETQLLGAWQLAPAECYVMPGTHCKWVQVERGVVRHFATAMTGELHHLLMTQSLLGKGLTAQLPDEAAFELGLENGLAQPSLISELFVARAARVLGALAATSVSDYLSGLLIGAEVATLGQRYRISTVTLVGDPALNARYRRAMMAGGMTVNSCSGDEALLSGMARIMNGQA</sequence>
<accession>A0A564IQY7</accession>
<dbReference type="Gene3D" id="3.30.420.310">
    <property type="entry name" value="2-keto-3-deoxy-galactonokinase, C-terminal domain"/>
    <property type="match status" value="1"/>
</dbReference>
<dbReference type="Proteomes" id="UP000318370">
    <property type="component" value="Unassembled WGS sequence"/>
</dbReference>
<evidence type="ECO:0000313" key="1">
    <source>
        <dbReference type="EMBL" id="VUS37053.1"/>
    </source>
</evidence>
<evidence type="ECO:0000313" key="4">
    <source>
        <dbReference type="Proteomes" id="UP000318370"/>
    </source>
</evidence>
<organism evidence="2 4">
    <name type="scientific">Klebsiella spallanzanii</name>
    <dbReference type="NCBI Taxonomy" id="2587528"/>
    <lineage>
        <taxon>Bacteria</taxon>
        <taxon>Pseudomonadati</taxon>
        <taxon>Pseudomonadota</taxon>
        <taxon>Gammaproteobacteria</taxon>
        <taxon>Enterobacterales</taxon>
        <taxon>Enterobacteriaceae</taxon>
        <taxon>Klebsiella/Raoultella group</taxon>
        <taxon>Klebsiella</taxon>
    </lineage>
</organism>
<dbReference type="EMBL" id="CABGGS010000005">
    <property type="protein sequence ID" value="VUS37053.1"/>
    <property type="molecule type" value="Genomic_DNA"/>
</dbReference>
<name>A0A564IQY7_9ENTR</name>
<keyword evidence="2" id="KW-0418">Kinase</keyword>
<evidence type="ECO:0000313" key="2">
    <source>
        <dbReference type="EMBL" id="VUS46488.1"/>
    </source>
</evidence>
<dbReference type="GO" id="GO:0034194">
    <property type="term" value="P:D-galactonate catabolic process"/>
    <property type="evidence" value="ECO:0007669"/>
    <property type="project" value="InterPro"/>
</dbReference>
<dbReference type="Proteomes" id="UP000317652">
    <property type="component" value="Unassembled WGS sequence"/>
</dbReference>
<dbReference type="Gene3D" id="3.30.420.300">
    <property type="entry name" value="2-keto-3-deoxy-galactonokinase, substrate binding domain"/>
    <property type="match status" value="1"/>
</dbReference>
<keyword evidence="3" id="KW-1185">Reference proteome</keyword>
<dbReference type="CDD" id="cd24012">
    <property type="entry name" value="ASKHA_NBD_KDGal-kinase"/>
    <property type="match status" value="1"/>
</dbReference>
<dbReference type="Pfam" id="PF05035">
    <property type="entry name" value="DGOK"/>
    <property type="match status" value="1"/>
</dbReference>
<gene>
    <name evidence="2" type="primary">dgoK1_2</name>
    <name evidence="2" type="ORF">SB6408_03914</name>
    <name evidence="1" type="ORF">SB6411_05090</name>
</gene>
<dbReference type="GO" id="GO:0008671">
    <property type="term" value="F:2-dehydro-3-deoxygalactonokinase activity"/>
    <property type="evidence" value="ECO:0007669"/>
    <property type="project" value="InterPro"/>
</dbReference>
<reference evidence="3 4" key="1">
    <citation type="submission" date="2019-07" db="EMBL/GenBank/DDBJ databases">
        <authorList>
            <person name="Brisse S."/>
            <person name="Rodrigues C."/>
            <person name="Thorpe H."/>
        </authorList>
    </citation>
    <scope>NUCLEOTIDE SEQUENCE [LARGE SCALE GENOMIC DNA]</scope>
    <source>
        <strain evidence="2">SB6408</strain>
        <strain evidence="1">SB6411</strain>
    </source>
</reference>
<dbReference type="InterPro" id="IPR042257">
    <property type="entry name" value="DGOK_C"/>
</dbReference>
<dbReference type="InterPro" id="IPR042258">
    <property type="entry name" value="DGOK_N"/>
</dbReference>
<keyword evidence="2" id="KW-0808">Transferase</keyword>
<dbReference type="EMBL" id="CABGHF010000005">
    <property type="protein sequence ID" value="VUS46488.1"/>
    <property type="molecule type" value="Genomic_DNA"/>
</dbReference>
<dbReference type="InterPro" id="IPR007729">
    <property type="entry name" value="DGOK"/>
</dbReference>
<protein>
    <submittedName>
        <fullName evidence="1 2">2-dehydro-3-deoxygalactonokinase DgoK1</fullName>
    </submittedName>
</protein>
<dbReference type="AlphaFoldDB" id="A0A564IQY7"/>
<proteinExistence type="predicted"/>